<keyword evidence="4" id="KW-1185">Reference proteome</keyword>
<protein>
    <submittedName>
        <fullName evidence="3">STAS domain-containing protein</fullName>
    </submittedName>
</protein>
<dbReference type="SUPFAM" id="SSF52091">
    <property type="entry name" value="SpoIIaa-like"/>
    <property type="match status" value="1"/>
</dbReference>
<dbReference type="AlphaFoldDB" id="A0A2T0KC65"/>
<dbReference type="Proteomes" id="UP000239415">
    <property type="component" value="Unassembled WGS sequence"/>
</dbReference>
<evidence type="ECO:0000256" key="1">
    <source>
        <dbReference type="SAM" id="MobiDB-lite"/>
    </source>
</evidence>
<gene>
    <name evidence="3" type="ORF">CLV67_107111</name>
</gene>
<reference evidence="3 4" key="1">
    <citation type="submission" date="2018-03" db="EMBL/GenBank/DDBJ databases">
        <title>Genomic Encyclopedia of Archaeal and Bacterial Type Strains, Phase II (KMG-II): from individual species to whole genera.</title>
        <authorList>
            <person name="Goeker M."/>
        </authorList>
    </citation>
    <scope>NUCLEOTIDE SEQUENCE [LARGE SCALE GENOMIC DNA]</scope>
    <source>
        <strain evidence="3 4">DSM 43146</strain>
    </source>
</reference>
<dbReference type="Pfam" id="PF13466">
    <property type="entry name" value="STAS_2"/>
    <property type="match status" value="1"/>
</dbReference>
<organism evidence="3 4">
    <name type="scientific">Actinoplanes italicus</name>
    <dbReference type="NCBI Taxonomy" id="113567"/>
    <lineage>
        <taxon>Bacteria</taxon>
        <taxon>Bacillati</taxon>
        <taxon>Actinomycetota</taxon>
        <taxon>Actinomycetes</taxon>
        <taxon>Micromonosporales</taxon>
        <taxon>Micromonosporaceae</taxon>
        <taxon>Actinoplanes</taxon>
    </lineage>
</organism>
<evidence type="ECO:0000259" key="2">
    <source>
        <dbReference type="Pfam" id="PF13466"/>
    </source>
</evidence>
<dbReference type="InterPro" id="IPR058548">
    <property type="entry name" value="MlaB-like_STAS"/>
</dbReference>
<evidence type="ECO:0000313" key="4">
    <source>
        <dbReference type="Proteomes" id="UP000239415"/>
    </source>
</evidence>
<dbReference type="Gene3D" id="3.30.750.24">
    <property type="entry name" value="STAS domain"/>
    <property type="match status" value="1"/>
</dbReference>
<dbReference type="EMBL" id="PVMZ01000007">
    <property type="protein sequence ID" value="PRX20834.1"/>
    <property type="molecule type" value="Genomic_DNA"/>
</dbReference>
<evidence type="ECO:0000313" key="3">
    <source>
        <dbReference type="EMBL" id="PRX20834.1"/>
    </source>
</evidence>
<accession>A0A2T0KC65</accession>
<sequence length="136" mass="14227">MGVSAVRFVVRATITRADIPALCARLADLLRGRPGDVVTCDVAGIDRPDVVTVEALARLRMTARRHGSRLVVTGACPDLLLLFGLLGLTDLLAAGGPGPASGRSGQVGRRQVGRQAEEREQPGGVQEVVDGRDPPV</sequence>
<dbReference type="RefSeq" id="WP_106320061.1">
    <property type="nucleotide sequence ID" value="NZ_BOMO01000071.1"/>
</dbReference>
<feature type="domain" description="MlaB-like STAS" evidence="2">
    <location>
        <begin position="11"/>
        <end position="88"/>
    </location>
</feature>
<feature type="region of interest" description="Disordered" evidence="1">
    <location>
        <begin position="96"/>
        <end position="136"/>
    </location>
</feature>
<proteinExistence type="predicted"/>
<comment type="caution">
    <text evidence="3">The sequence shown here is derived from an EMBL/GenBank/DDBJ whole genome shotgun (WGS) entry which is preliminary data.</text>
</comment>
<feature type="compositionally biased region" description="Low complexity" evidence="1">
    <location>
        <begin position="96"/>
        <end position="114"/>
    </location>
</feature>
<dbReference type="InterPro" id="IPR036513">
    <property type="entry name" value="STAS_dom_sf"/>
</dbReference>
<dbReference type="OrthoDB" id="4335181at2"/>
<name>A0A2T0KC65_9ACTN</name>